<dbReference type="Gene3D" id="3.60.15.10">
    <property type="entry name" value="Ribonuclease Z/Hydroxyacylglutathione hydrolase-like"/>
    <property type="match status" value="1"/>
</dbReference>
<sequence>MIEGEDLLLCPTCGTQFDAPASDPPSGYCRICDDPRQYIPASGQAWTSLKAEAGKHQTKWKQDEQDERIWSIWAEPKLGIGQRALLLQTPNGNVLWDCIAYLDQPLIDFINSLGCLTAIVISHPHFYTTHISWAATFDCPVYVHALDQEWLCRTPLPTTKRVLLQKQYEEIVEGVTAIQVGGHFEGSMVLHWDGHLFIADTFVNVPVSMPFSTLVPELELDKKELTMMKSTQSGFYRKDRPKGTTSFSFMWSIPNMIPLPPDTIYNMWKAVKPYDFTATHGLFTGWDIRDENVKKSVLESMKIQVRNQGFAEHALLDEE</sequence>
<reference evidence="2" key="1">
    <citation type="journal article" date="2021" name="J Fungi (Basel)">
        <title>Virulence traits and population genomics of the black yeast Aureobasidium melanogenum.</title>
        <authorList>
            <person name="Cernosa A."/>
            <person name="Sun X."/>
            <person name="Gostincar C."/>
            <person name="Fang C."/>
            <person name="Gunde-Cimerman N."/>
            <person name="Song Z."/>
        </authorList>
    </citation>
    <scope>NUCLEOTIDE SEQUENCE</scope>
    <source>
        <strain evidence="2">EXF-9911</strain>
    </source>
</reference>
<accession>A0A9P8EPA2</accession>
<evidence type="ECO:0000259" key="1">
    <source>
        <dbReference type="SMART" id="SM00849"/>
    </source>
</evidence>
<name>A0A9P8EPA2_AURME</name>
<organism evidence="2 3">
    <name type="scientific">Aureobasidium melanogenum</name>
    <name type="common">Aureobasidium pullulans var. melanogenum</name>
    <dbReference type="NCBI Taxonomy" id="46634"/>
    <lineage>
        <taxon>Eukaryota</taxon>
        <taxon>Fungi</taxon>
        <taxon>Dikarya</taxon>
        <taxon>Ascomycota</taxon>
        <taxon>Pezizomycotina</taxon>
        <taxon>Dothideomycetes</taxon>
        <taxon>Dothideomycetidae</taxon>
        <taxon>Dothideales</taxon>
        <taxon>Saccotheciaceae</taxon>
        <taxon>Aureobasidium</taxon>
    </lineage>
</organism>
<dbReference type="PANTHER" id="PTHR36839:SF1">
    <property type="entry name" value="METALLO-BETA-LACTAMASE FAMILY PROTEIN (AFU_ORTHOLOGUE AFUA_5G12770)"/>
    <property type="match status" value="1"/>
</dbReference>
<feature type="domain" description="Metallo-beta-lactamase" evidence="1">
    <location>
        <begin position="81"/>
        <end position="239"/>
    </location>
</feature>
<dbReference type="InterPro" id="IPR001279">
    <property type="entry name" value="Metallo-B-lactamas"/>
</dbReference>
<dbReference type="SMART" id="SM00849">
    <property type="entry name" value="Lactamase_B"/>
    <property type="match status" value="1"/>
</dbReference>
<dbReference type="AlphaFoldDB" id="A0A9P8EPA2"/>
<evidence type="ECO:0000313" key="3">
    <source>
        <dbReference type="Proteomes" id="UP000779574"/>
    </source>
</evidence>
<evidence type="ECO:0000313" key="2">
    <source>
        <dbReference type="EMBL" id="KAG9695382.1"/>
    </source>
</evidence>
<dbReference type="Proteomes" id="UP000779574">
    <property type="component" value="Unassembled WGS sequence"/>
</dbReference>
<dbReference type="PANTHER" id="PTHR36839">
    <property type="entry name" value="METALLO-BETA-LACTAMASE FAMILY PROTEIN (AFU_ORTHOLOGUE AFUA_5G12770)"/>
    <property type="match status" value="1"/>
</dbReference>
<dbReference type="EMBL" id="JAHFXF010000132">
    <property type="protein sequence ID" value="KAG9695382.1"/>
    <property type="molecule type" value="Genomic_DNA"/>
</dbReference>
<reference evidence="2" key="2">
    <citation type="submission" date="2021-08" db="EMBL/GenBank/DDBJ databases">
        <authorList>
            <person name="Gostincar C."/>
            <person name="Sun X."/>
            <person name="Song Z."/>
            <person name="Gunde-Cimerman N."/>
        </authorList>
    </citation>
    <scope>NUCLEOTIDE SEQUENCE</scope>
    <source>
        <strain evidence="2">EXF-9911</strain>
    </source>
</reference>
<gene>
    <name evidence="2" type="ORF">KCU76_g4529</name>
</gene>
<comment type="caution">
    <text evidence="2">The sequence shown here is derived from an EMBL/GenBank/DDBJ whole genome shotgun (WGS) entry which is preliminary data.</text>
</comment>
<proteinExistence type="predicted"/>
<protein>
    <submittedName>
        <fullName evidence="2">Metallo-beta-lactamase family protein</fullName>
    </submittedName>
</protein>
<dbReference type="InterPro" id="IPR036866">
    <property type="entry name" value="RibonucZ/Hydroxyglut_hydro"/>
</dbReference>
<dbReference type="OrthoDB" id="17458at2759"/>
<dbReference type="SUPFAM" id="SSF56281">
    <property type="entry name" value="Metallo-hydrolase/oxidoreductase"/>
    <property type="match status" value="1"/>
</dbReference>
<feature type="non-terminal residue" evidence="2">
    <location>
        <position position="1"/>
    </location>
</feature>